<evidence type="ECO:0000256" key="2">
    <source>
        <dbReference type="ARBA" id="ARBA00022475"/>
    </source>
</evidence>
<dbReference type="InterPro" id="IPR003918">
    <property type="entry name" value="NADH_UbQ_OxRdtase"/>
</dbReference>
<feature type="transmembrane region" description="Helical" evidence="8">
    <location>
        <begin position="252"/>
        <end position="271"/>
    </location>
</feature>
<comment type="caution">
    <text evidence="10">The sequence shown here is derived from an EMBL/GenBank/DDBJ whole genome shotgun (WGS) entry which is preliminary data.</text>
</comment>
<gene>
    <name evidence="10" type="ORF">VF724_09430</name>
</gene>
<comment type="subcellular location">
    <subcellularLocation>
        <location evidence="1">Cell membrane</location>
        <topology evidence="1">Multi-pass membrane protein</topology>
    </subcellularLocation>
    <subcellularLocation>
        <location evidence="7">Membrane</location>
        <topology evidence="7">Multi-pass membrane protein</topology>
    </subcellularLocation>
</comment>
<feature type="transmembrane region" description="Helical" evidence="8">
    <location>
        <begin position="115"/>
        <end position="133"/>
    </location>
</feature>
<feature type="transmembrane region" description="Helical" evidence="8">
    <location>
        <begin position="416"/>
        <end position="440"/>
    </location>
</feature>
<feature type="transmembrane region" description="Helical" evidence="8">
    <location>
        <begin position="171"/>
        <end position="193"/>
    </location>
</feature>
<evidence type="ECO:0000256" key="5">
    <source>
        <dbReference type="ARBA" id="ARBA00023002"/>
    </source>
</evidence>
<protein>
    <submittedName>
        <fullName evidence="10">Hydrogenase 4 subunit F</fullName>
    </submittedName>
</protein>
<dbReference type="RefSeq" id="WP_371754006.1">
    <property type="nucleotide sequence ID" value="NZ_JAYJLD010000011.1"/>
</dbReference>
<evidence type="ECO:0000313" key="11">
    <source>
        <dbReference type="Proteomes" id="UP001310386"/>
    </source>
</evidence>
<keyword evidence="6 8" id="KW-0472">Membrane</keyword>
<feature type="transmembrane region" description="Helical" evidence="8">
    <location>
        <begin position="283"/>
        <end position="304"/>
    </location>
</feature>
<accession>A0ABU5ZHA3</accession>
<evidence type="ECO:0000256" key="3">
    <source>
        <dbReference type="ARBA" id="ARBA00022692"/>
    </source>
</evidence>
<evidence type="ECO:0000313" key="10">
    <source>
        <dbReference type="EMBL" id="MEB3101884.1"/>
    </source>
</evidence>
<evidence type="ECO:0000256" key="7">
    <source>
        <dbReference type="RuleBase" id="RU000320"/>
    </source>
</evidence>
<proteinExistence type="predicted"/>
<dbReference type="Proteomes" id="UP001310386">
    <property type="component" value="Unassembled WGS sequence"/>
</dbReference>
<dbReference type="InterPro" id="IPR052175">
    <property type="entry name" value="ComplexI-like_HydComp"/>
</dbReference>
<name>A0ABU5ZHA3_9BACL</name>
<feature type="transmembrane region" description="Helical" evidence="8">
    <location>
        <begin position="12"/>
        <end position="33"/>
    </location>
</feature>
<evidence type="ECO:0000256" key="6">
    <source>
        <dbReference type="ARBA" id="ARBA00023136"/>
    </source>
</evidence>
<feature type="transmembrane region" description="Helical" evidence="8">
    <location>
        <begin position="375"/>
        <end position="396"/>
    </location>
</feature>
<feature type="transmembrane region" description="Helical" evidence="8">
    <location>
        <begin position="324"/>
        <end position="344"/>
    </location>
</feature>
<sequence length="499" mass="53838">MILVSGEGQVYAWGLFGLIGFPLAAAAASFTVSSVRGTAWTQFGFSLMNAVLATIMLFNIVGREAVSVFDGWIRLDAFAAYTVWLTIVVGGLASLHSIGYIGRELRDGAVTVGRYRQYYAGLHLFVLSMMLIAMMNHIGILWVAVEATTLISALLIAFRNGGAALEAAWKYLIIGGLGIALALFGIILLFAAIPAESVQDQLMWTDFIRRASELNPVLVKVAFLFILVGFGTKAGLAPMHFWLPDAHSQAPSPVSALLSAALLHTALYAVIRIKLIVDLVEPGFSGGLLIVFGLISLAVTVPFFLVQHDLKRLLAYSSVEHMGILALGFGVGGAASFGALLHMFNHAMGKSMLFFSAGSIMQRYHSKRMDRIHGLLRSMPFTGSAFAVGAFAIAGSPPFSLFLSEYTIAAAAFRNGQWMAGVLFLTCVVLIFSGMAYYIAQMLFGSNGHRIESRAEEDGTKAAALAVPLFLLLLFGLYVPPFFRELLNWTIQTLRGVPS</sequence>
<feature type="transmembrane region" description="Helical" evidence="8">
    <location>
        <begin position="461"/>
        <end position="479"/>
    </location>
</feature>
<evidence type="ECO:0000256" key="1">
    <source>
        <dbReference type="ARBA" id="ARBA00004651"/>
    </source>
</evidence>
<keyword evidence="3 7" id="KW-0812">Transmembrane</keyword>
<dbReference type="PANTHER" id="PTHR42682:SF5">
    <property type="entry name" value="HYDROGENASE-4 COMPONENT F"/>
    <property type="match status" value="1"/>
</dbReference>
<reference evidence="10" key="1">
    <citation type="submission" date="2023-12" db="EMBL/GenBank/DDBJ databases">
        <title>Fervidustalea candida gen. nov., sp. nov., a novel member of the family Paenibacillaceae isolated from a geothermal area.</title>
        <authorList>
            <person name="Li W.-J."/>
            <person name="Jiao J.-Y."/>
            <person name="Chen Y."/>
        </authorList>
    </citation>
    <scope>NUCLEOTIDE SEQUENCE</scope>
    <source>
        <strain evidence="10">SYSU GA230002</strain>
    </source>
</reference>
<dbReference type="EMBL" id="JAYJLD010000011">
    <property type="protein sequence ID" value="MEB3101884.1"/>
    <property type="molecule type" value="Genomic_DNA"/>
</dbReference>
<evidence type="ECO:0000259" key="9">
    <source>
        <dbReference type="Pfam" id="PF00361"/>
    </source>
</evidence>
<dbReference type="InterPro" id="IPR001750">
    <property type="entry name" value="ND/Mrp_TM"/>
</dbReference>
<organism evidence="10 11">
    <name type="scientific">Ferviditalea candida</name>
    <dbReference type="NCBI Taxonomy" id="3108399"/>
    <lineage>
        <taxon>Bacteria</taxon>
        <taxon>Bacillati</taxon>
        <taxon>Bacillota</taxon>
        <taxon>Bacilli</taxon>
        <taxon>Bacillales</taxon>
        <taxon>Paenibacillaceae</taxon>
        <taxon>Ferviditalea</taxon>
    </lineage>
</organism>
<dbReference type="PRINTS" id="PR01437">
    <property type="entry name" value="NUOXDRDTASE4"/>
</dbReference>
<evidence type="ECO:0000256" key="8">
    <source>
        <dbReference type="SAM" id="Phobius"/>
    </source>
</evidence>
<keyword evidence="5" id="KW-0560">Oxidoreductase</keyword>
<feature type="transmembrane region" description="Helical" evidence="8">
    <location>
        <begin position="214"/>
        <end position="232"/>
    </location>
</feature>
<dbReference type="PANTHER" id="PTHR42682">
    <property type="entry name" value="HYDROGENASE-4 COMPONENT F"/>
    <property type="match status" value="1"/>
</dbReference>
<keyword evidence="11" id="KW-1185">Reference proteome</keyword>
<keyword evidence="2" id="KW-1003">Cell membrane</keyword>
<feature type="domain" description="NADH:quinone oxidoreductase/Mrp antiporter transmembrane" evidence="9">
    <location>
        <begin position="140"/>
        <end position="427"/>
    </location>
</feature>
<feature type="transmembrane region" description="Helical" evidence="8">
    <location>
        <begin position="39"/>
        <end position="61"/>
    </location>
</feature>
<feature type="transmembrane region" description="Helical" evidence="8">
    <location>
        <begin position="73"/>
        <end position="95"/>
    </location>
</feature>
<keyword evidence="4 8" id="KW-1133">Transmembrane helix</keyword>
<evidence type="ECO:0000256" key="4">
    <source>
        <dbReference type="ARBA" id="ARBA00022989"/>
    </source>
</evidence>
<dbReference type="Pfam" id="PF00361">
    <property type="entry name" value="Proton_antipo_M"/>
    <property type="match status" value="1"/>
</dbReference>